<dbReference type="InterPro" id="IPR001610">
    <property type="entry name" value="PAC"/>
</dbReference>
<dbReference type="Pfam" id="PF00512">
    <property type="entry name" value="HisKA"/>
    <property type="match status" value="1"/>
</dbReference>
<dbReference type="InterPro" id="IPR004358">
    <property type="entry name" value="Sig_transdc_His_kin-like_C"/>
</dbReference>
<dbReference type="Gene3D" id="1.10.287.130">
    <property type="match status" value="1"/>
</dbReference>
<dbReference type="SMART" id="SM00448">
    <property type="entry name" value="REC"/>
    <property type="match status" value="1"/>
</dbReference>
<protein>
    <recommendedName>
        <fullName evidence="3">Stage 0 sporulation protein A homolog</fullName>
        <ecNumber evidence="2">2.7.13.3</ecNumber>
    </recommendedName>
</protein>
<proteinExistence type="predicted"/>
<dbReference type="Gene3D" id="3.40.50.2300">
    <property type="match status" value="1"/>
</dbReference>
<dbReference type="SMART" id="SM00387">
    <property type="entry name" value="HATPase_c"/>
    <property type="match status" value="1"/>
</dbReference>
<dbReference type="NCBIfam" id="TIGR00229">
    <property type="entry name" value="sensory_box"/>
    <property type="match status" value="2"/>
</dbReference>
<name>A0ABU9VUZ4_9CLOT</name>
<dbReference type="SMART" id="SM00091">
    <property type="entry name" value="PAS"/>
    <property type="match status" value="3"/>
</dbReference>
<keyword evidence="7" id="KW-0902">Two-component regulatory system</keyword>
<comment type="function">
    <text evidence="8">May play the central regulatory role in sporulation. It may be an element of the effector pathway responsible for the activation of sporulation genes in response to nutritional stress. Spo0A may act in concert with spo0H (a sigma factor) to control the expression of some genes that are critical to the sporulation process.</text>
</comment>
<dbReference type="CDD" id="cd17546">
    <property type="entry name" value="REC_hyHK_CKI1_RcsC-like"/>
    <property type="match status" value="1"/>
</dbReference>
<dbReference type="SMART" id="SM00388">
    <property type="entry name" value="HisKA"/>
    <property type="match status" value="1"/>
</dbReference>
<dbReference type="SUPFAM" id="SSF47384">
    <property type="entry name" value="Homodimeric domain of signal transducing histidine kinase"/>
    <property type="match status" value="1"/>
</dbReference>
<dbReference type="PROSITE" id="PS50112">
    <property type="entry name" value="PAS"/>
    <property type="match status" value="2"/>
</dbReference>
<evidence type="ECO:0000259" key="13">
    <source>
        <dbReference type="PROSITE" id="PS50112"/>
    </source>
</evidence>
<dbReference type="InterPro" id="IPR013656">
    <property type="entry name" value="PAS_4"/>
</dbReference>
<dbReference type="Gene3D" id="3.30.450.20">
    <property type="entry name" value="PAS domain"/>
    <property type="match status" value="3"/>
</dbReference>
<comment type="caution">
    <text evidence="15">The sequence shown here is derived from an EMBL/GenBank/DDBJ whole genome shotgun (WGS) entry which is preliminary data.</text>
</comment>
<dbReference type="Gene3D" id="3.30.450.40">
    <property type="match status" value="1"/>
</dbReference>
<comment type="catalytic activity">
    <reaction evidence="1">
        <text>ATP + protein L-histidine = ADP + protein N-phospho-L-histidine.</text>
        <dbReference type="EC" id="2.7.13.3"/>
    </reaction>
</comment>
<dbReference type="PROSITE" id="PS50113">
    <property type="entry name" value="PAC"/>
    <property type="match status" value="2"/>
</dbReference>
<dbReference type="PANTHER" id="PTHR45339">
    <property type="entry name" value="HYBRID SIGNAL TRANSDUCTION HISTIDINE KINASE J"/>
    <property type="match status" value="1"/>
</dbReference>
<feature type="domain" description="PAS" evidence="13">
    <location>
        <begin position="500"/>
        <end position="537"/>
    </location>
</feature>
<dbReference type="EMBL" id="JBCITM010000009">
    <property type="protein sequence ID" value="MEN1760823.1"/>
    <property type="molecule type" value="Genomic_DNA"/>
</dbReference>
<dbReference type="Proteomes" id="UP001407405">
    <property type="component" value="Unassembled WGS sequence"/>
</dbReference>
<dbReference type="SUPFAM" id="SSF55785">
    <property type="entry name" value="PYP-like sensor domain (PAS domain)"/>
    <property type="match status" value="3"/>
</dbReference>
<keyword evidence="6" id="KW-0418">Kinase</keyword>
<keyword evidence="5" id="KW-0808">Transferase</keyword>
<feature type="domain" description="Histidine kinase" evidence="11">
    <location>
        <begin position="620"/>
        <end position="837"/>
    </location>
</feature>
<dbReference type="CDD" id="cd16922">
    <property type="entry name" value="HATPase_EvgS-ArcB-TorS-like"/>
    <property type="match status" value="1"/>
</dbReference>
<evidence type="ECO:0000259" key="14">
    <source>
        <dbReference type="PROSITE" id="PS50113"/>
    </source>
</evidence>
<evidence type="ECO:0000256" key="10">
    <source>
        <dbReference type="SAM" id="Coils"/>
    </source>
</evidence>
<evidence type="ECO:0000259" key="12">
    <source>
        <dbReference type="PROSITE" id="PS50110"/>
    </source>
</evidence>
<dbReference type="SUPFAM" id="SSF52172">
    <property type="entry name" value="CheY-like"/>
    <property type="match status" value="1"/>
</dbReference>
<dbReference type="Pfam" id="PF02518">
    <property type="entry name" value="HATPase_c"/>
    <property type="match status" value="1"/>
</dbReference>
<evidence type="ECO:0000256" key="1">
    <source>
        <dbReference type="ARBA" id="ARBA00000085"/>
    </source>
</evidence>
<dbReference type="PROSITE" id="PS50110">
    <property type="entry name" value="RESPONSE_REGULATORY"/>
    <property type="match status" value="1"/>
</dbReference>
<dbReference type="InterPro" id="IPR013655">
    <property type="entry name" value="PAS_fold_3"/>
</dbReference>
<feature type="domain" description="PAC" evidence="14">
    <location>
        <begin position="228"/>
        <end position="281"/>
    </location>
</feature>
<evidence type="ECO:0000259" key="11">
    <source>
        <dbReference type="PROSITE" id="PS50109"/>
    </source>
</evidence>
<dbReference type="SUPFAM" id="SSF55781">
    <property type="entry name" value="GAF domain-like"/>
    <property type="match status" value="1"/>
</dbReference>
<dbReference type="PROSITE" id="PS50109">
    <property type="entry name" value="HIS_KIN"/>
    <property type="match status" value="1"/>
</dbReference>
<evidence type="ECO:0000256" key="4">
    <source>
        <dbReference type="ARBA" id="ARBA00022553"/>
    </source>
</evidence>
<evidence type="ECO:0000256" key="3">
    <source>
        <dbReference type="ARBA" id="ARBA00018672"/>
    </source>
</evidence>
<dbReference type="InterPro" id="IPR011006">
    <property type="entry name" value="CheY-like_superfamily"/>
</dbReference>
<gene>
    <name evidence="15" type="ORF">AAIG11_10075</name>
</gene>
<reference evidence="15 16" key="1">
    <citation type="submission" date="2024-04" db="EMBL/GenBank/DDBJ databases">
        <title>Genome sequencing and metabolic network reconstruction of aminoacids and betaine degradation by Anoxynatronum sibiricum.</title>
        <authorList>
            <person name="Detkova E.N."/>
            <person name="Boltjanskaja Y.V."/>
            <person name="Mardanov A.V."/>
            <person name="Kevbrin V."/>
        </authorList>
    </citation>
    <scope>NUCLEOTIDE SEQUENCE [LARGE SCALE GENOMIC DNA]</scope>
    <source>
        <strain evidence="15 16">Z-7981</strain>
    </source>
</reference>
<keyword evidence="4 9" id="KW-0597">Phosphoprotein</keyword>
<keyword evidence="10" id="KW-0175">Coiled coil</keyword>
<sequence>MKKFKINKQKLKQITRRAYQKDQQQLQSVIDAIQDGIRVMDLDLIIQLQNETTRRWSKNREEIGRPCYQVHYGRQEPCNHCHALEAIKTGTLVKKTELFHDQDNHNRTLQVVASPLRDKGGHITGVVEYFRDVTDFLNRENAVKHMESRYESILDATNTGVWEYDDRKKMERLSDTYFTYLGYDPADYTDGEGFTSPSFFSGIIHPEDREGEMEGFNQYIADGSPGIYENRFRIRKKDGTWVWMLSRGKTLRNSQGNATHITLGTMTDITSQYLAHLYRELGWKVLQVFNQKMDLDTTLHHVSETIQKYAGFEVVGIRLKKGEDYPFMVRTGRHKLEEDVFNTLLIHDGDGAVLRDEHGHPFLSCMCGQVLSGNMPADHPNTTPMGSLWTNELGVVFNEESSEHLAFKLRNSCLNRQYASLALIPLREKEDIVGLLYLADTRSGSLSREMVELLEVVAAMIGEALAHKALGQQLVEKERESSLLISQMQLGLALHEIICDEQGTPVDYRFLSVNDSYQQITGLRQENLIGRTVLEVLPDTEAYWIQKYGEVALTGISREFEAYSVELDKYFQVKAYSPQTNRFAVIIDDVTEKRKATLELTRAKEEAEAANKAKTQFLANMSHELRTPLNGLMGMIQLLRSTDLNKEQQEFVHIAMEGSRSLARVVGDILNYTSLEKKTQKIIEETFHLEVFIDEVIGLHQAAAAHKKLHLKATVAKELPVQLVGDRFKLKQILGNLVGNAVKFTDVGLVEISVRPAEDAMPYERINVRFDVKDTGIGIPSEKMDYIFQQFSQVDESHTRVYGGLGLGLAVAKEQTAMLGGSLAVVSTPGKGSTFTLICCLGLPRESREDVYPMEQDCCEAKKATPPTFKILVVDDDFSSRLVTKMSLEKMGCKVDTAIDGQAALDMVKETEYQMIMMDCQMPVMDGYEATRWIRQIERAQGRATPIIAVTAKVLPGDREKCLEAGMDGFLAKPFHFDELKETLRMYNQKNWISQPKE</sequence>
<feature type="domain" description="PAS" evidence="13">
    <location>
        <begin position="146"/>
        <end position="223"/>
    </location>
</feature>
<dbReference type="InterPro" id="IPR003018">
    <property type="entry name" value="GAF"/>
</dbReference>
<evidence type="ECO:0000256" key="2">
    <source>
        <dbReference type="ARBA" id="ARBA00012438"/>
    </source>
</evidence>
<dbReference type="Pfam" id="PF01590">
    <property type="entry name" value="GAF"/>
    <property type="match status" value="1"/>
</dbReference>
<dbReference type="PANTHER" id="PTHR45339:SF1">
    <property type="entry name" value="HYBRID SIGNAL TRANSDUCTION HISTIDINE KINASE J"/>
    <property type="match status" value="1"/>
</dbReference>
<dbReference type="Pfam" id="PF00072">
    <property type="entry name" value="Response_reg"/>
    <property type="match status" value="1"/>
</dbReference>
<dbReference type="InterPro" id="IPR001789">
    <property type="entry name" value="Sig_transdc_resp-reg_receiver"/>
</dbReference>
<evidence type="ECO:0000313" key="16">
    <source>
        <dbReference type="Proteomes" id="UP001407405"/>
    </source>
</evidence>
<dbReference type="InterPro" id="IPR000700">
    <property type="entry name" value="PAS-assoc_C"/>
</dbReference>
<dbReference type="EC" id="2.7.13.3" evidence="2"/>
<evidence type="ECO:0000313" key="15">
    <source>
        <dbReference type="EMBL" id="MEN1760823.1"/>
    </source>
</evidence>
<feature type="domain" description="PAC" evidence="14">
    <location>
        <begin position="92"/>
        <end position="145"/>
    </location>
</feature>
<feature type="modified residue" description="4-aspartylphosphate" evidence="9">
    <location>
        <position position="919"/>
    </location>
</feature>
<dbReference type="InterPro" id="IPR035965">
    <property type="entry name" value="PAS-like_dom_sf"/>
</dbReference>
<dbReference type="CDD" id="cd00130">
    <property type="entry name" value="PAS"/>
    <property type="match status" value="2"/>
</dbReference>
<dbReference type="InterPro" id="IPR036890">
    <property type="entry name" value="HATPase_C_sf"/>
</dbReference>
<dbReference type="InterPro" id="IPR005467">
    <property type="entry name" value="His_kinase_dom"/>
</dbReference>
<evidence type="ECO:0000256" key="6">
    <source>
        <dbReference type="ARBA" id="ARBA00022777"/>
    </source>
</evidence>
<evidence type="ECO:0000256" key="8">
    <source>
        <dbReference type="ARBA" id="ARBA00024867"/>
    </source>
</evidence>
<dbReference type="RefSeq" id="WP_343186147.1">
    <property type="nucleotide sequence ID" value="NZ_JBCITM010000009.1"/>
</dbReference>
<evidence type="ECO:0000256" key="5">
    <source>
        <dbReference type="ARBA" id="ARBA00022679"/>
    </source>
</evidence>
<dbReference type="PRINTS" id="PR00344">
    <property type="entry name" value="BCTRLSENSOR"/>
</dbReference>
<dbReference type="Pfam" id="PF08447">
    <property type="entry name" value="PAS_3"/>
    <property type="match status" value="1"/>
</dbReference>
<feature type="domain" description="Response regulatory" evidence="12">
    <location>
        <begin position="870"/>
        <end position="988"/>
    </location>
</feature>
<keyword evidence="16" id="KW-1185">Reference proteome</keyword>
<evidence type="ECO:0000256" key="9">
    <source>
        <dbReference type="PROSITE-ProRule" id="PRU00169"/>
    </source>
</evidence>
<dbReference type="InterPro" id="IPR000014">
    <property type="entry name" value="PAS"/>
</dbReference>
<dbReference type="InterPro" id="IPR029016">
    <property type="entry name" value="GAF-like_dom_sf"/>
</dbReference>
<dbReference type="Gene3D" id="3.30.565.10">
    <property type="entry name" value="Histidine kinase-like ATPase, C-terminal domain"/>
    <property type="match status" value="1"/>
</dbReference>
<organism evidence="15 16">
    <name type="scientific">Anoxynatronum sibiricum</name>
    <dbReference type="NCBI Taxonomy" id="210623"/>
    <lineage>
        <taxon>Bacteria</taxon>
        <taxon>Bacillati</taxon>
        <taxon>Bacillota</taxon>
        <taxon>Clostridia</taxon>
        <taxon>Eubacteriales</taxon>
        <taxon>Clostridiaceae</taxon>
        <taxon>Anoxynatronum</taxon>
    </lineage>
</organism>
<dbReference type="CDD" id="cd00082">
    <property type="entry name" value="HisKA"/>
    <property type="match status" value="1"/>
</dbReference>
<dbReference type="Pfam" id="PF08448">
    <property type="entry name" value="PAS_4"/>
    <property type="match status" value="1"/>
</dbReference>
<feature type="coiled-coil region" evidence="10">
    <location>
        <begin position="593"/>
        <end position="620"/>
    </location>
</feature>
<dbReference type="SMART" id="SM00086">
    <property type="entry name" value="PAC"/>
    <property type="match status" value="2"/>
</dbReference>
<dbReference type="InterPro" id="IPR003594">
    <property type="entry name" value="HATPase_dom"/>
</dbReference>
<accession>A0ABU9VUZ4</accession>
<dbReference type="InterPro" id="IPR003661">
    <property type="entry name" value="HisK_dim/P_dom"/>
</dbReference>
<evidence type="ECO:0000256" key="7">
    <source>
        <dbReference type="ARBA" id="ARBA00023012"/>
    </source>
</evidence>
<dbReference type="SUPFAM" id="SSF55874">
    <property type="entry name" value="ATPase domain of HSP90 chaperone/DNA topoisomerase II/histidine kinase"/>
    <property type="match status" value="1"/>
</dbReference>
<dbReference type="InterPro" id="IPR036097">
    <property type="entry name" value="HisK_dim/P_sf"/>
</dbReference>